<gene>
    <name evidence="2" type="ORF">BT93_L2961</name>
</gene>
<protein>
    <submittedName>
        <fullName evidence="2">Uncharacterized protein</fullName>
    </submittedName>
</protein>
<organism evidence="2 3">
    <name type="scientific">Corymbia citriodora subsp. variegata</name>
    <dbReference type="NCBI Taxonomy" id="360336"/>
    <lineage>
        <taxon>Eukaryota</taxon>
        <taxon>Viridiplantae</taxon>
        <taxon>Streptophyta</taxon>
        <taxon>Embryophyta</taxon>
        <taxon>Tracheophyta</taxon>
        <taxon>Spermatophyta</taxon>
        <taxon>Magnoliopsida</taxon>
        <taxon>eudicotyledons</taxon>
        <taxon>Gunneridae</taxon>
        <taxon>Pentapetalae</taxon>
        <taxon>rosids</taxon>
        <taxon>malvids</taxon>
        <taxon>Myrtales</taxon>
        <taxon>Myrtaceae</taxon>
        <taxon>Myrtoideae</taxon>
        <taxon>Eucalypteae</taxon>
        <taxon>Corymbia</taxon>
    </lineage>
</organism>
<accession>A0A8T0CIR4</accession>
<keyword evidence="3" id="KW-1185">Reference proteome</keyword>
<feature type="region of interest" description="Disordered" evidence="1">
    <location>
        <begin position="66"/>
        <end position="107"/>
    </location>
</feature>
<dbReference type="PANTHER" id="PTHR38932">
    <property type="entry name" value="BNAC03G64660D PROTEIN"/>
    <property type="match status" value="1"/>
</dbReference>
<comment type="caution">
    <text evidence="2">The sequence shown here is derived from an EMBL/GenBank/DDBJ whole genome shotgun (WGS) entry which is preliminary data.</text>
</comment>
<feature type="region of interest" description="Disordered" evidence="1">
    <location>
        <begin position="120"/>
        <end position="194"/>
    </location>
</feature>
<dbReference type="AlphaFoldDB" id="A0A8T0CIR4"/>
<feature type="compositionally biased region" description="Polar residues" evidence="1">
    <location>
        <begin position="124"/>
        <end position="135"/>
    </location>
</feature>
<proteinExistence type="predicted"/>
<dbReference type="Gramene" id="rna-gnl|WGS:JABURB|Cocit.L2961.1">
    <property type="protein sequence ID" value="cds-KAF7847443.1"/>
    <property type="gene ID" value="gene-BT93_L2961"/>
</dbReference>
<evidence type="ECO:0000313" key="2">
    <source>
        <dbReference type="EMBL" id="KAF7847443.1"/>
    </source>
</evidence>
<dbReference type="PANTHER" id="PTHR38932:SF1">
    <property type="entry name" value="DUF4005 DOMAIN-CONTAINING PROTEIN"/>
    <property type="match status" value="1"/>
</dbReference>
<sequence>MYPKVKVKVRDDCGDRDDVKRDFPKSPMLGLKALDYLSLHDFDSPVQGHQVFRQCTARVQKSSMENALRYPASEGKSESTSDEDSKPNIRASTVPRPRAVLSSPDNDVMIGKKNKRIVERPSALKNNNTLQSRNGQPKDISKEAVYSEPKSTRKPTETTDVKILSRRTKEPANRAVAVSQRTRPQARKPSFVRI</sequence>
<dbReference type="EMBL" id="MU090812">
    <property type="protein sequence ID" value="KAF7847443.1"/>
    <property type="molecule type" value="Genomic_DNA"/>
</dbReference>
<dbReference type="Proteomes" id="UP000806378">
    <property type="component" value="Unassembled WGS sequence"/>
</dbReference>
<feature type="compositionally biased region" description="Basic and acidic residues" evidence="1">
    <location>
        <begin position="150"/>
        <end position="160"/>
    </location>
</feature>
<feature type="compositionally biased region" description="Basic and acidic residues" evidence="1">
    <location>
        <begin position="75"/>
        <end position="87"/>
    </location>
</feature>
<name>A0A8T0CIR4_CORYI</name>
<dbReference type="OrthoDB" id="1867172at2759"/>
<evidence type="ECO:0000256" key="1">
    <source>
        <dbReference type="SAM" id="MobiDB-lite"/>
    </source>
</evidence>
<reference evidence="2" key="1">
    <citation type="submission" date="2020-05" db="EMBL/GenBank/DDBJ databases">
        <title>WGS assembly of Corymbia citriodora subspecies variegata.</title>
        <authorList>
            <person name="Barry K."/>
            <person name="Hundley H."/>
            <person name="Shu S."/>
            <person name="Jenkins J."/>
            <person name="Grimwood J."/>
            <person name="Baten A."/>
        </authorList>
    </citation>
    <scope>NUCLEOTIDE SEQUENCE</scope>
    <source>
        <strain evidence="2">CV2-018</strain>
    </source>
</reference>
<evidence type="ECO:0000313" key="3">
    <source>
        <dbReference type="Proteomes" id="UP000806378"/>
    </source>
</evidence>